<comment type="caution">
    <text evidence="2">The sequence shown here is derived from an EMBL/GenBank/DDBJ whole genome shotgun (WGS) entry which is preliminary data.</text>
</comment>
<keyword evidence="3" id="KW-1185">Reference proteome</keyword>
<evidence type="ECO:0000256" key="1">
    <source>
        <dbReference type="SAM" id="MobiDB-lite"/>
    </source>
</evidence>
<evidence type="ECO:0000313" key="3">
    <source>
        <dbReference type="Proteomes" id="UP001283361"/>
    </source>
</evidence>
<accession>A0AAE1AUX9</accession>
<evidence type="ECO:0000313" key="2">
    <source>
        <dbReference type="EMBL" id="KAK3794499.1"/>
    </source>
</evidence>
<dbReference type="AlphaFoldDB" id="A0AAE1AUX9"/>
<dbReference type="Proteomes" id="UP001283361">
    <property type="component" value="Unassembled WGS sequence"/>
</dbReference>
<protein>
    <submittedName>
        <fullName evidence="2">Uncharacterized protein</fullName>
    </submittedName>
</protein>
<feature type="region of interest" description="Disordered" evidence="1">
    <location>
        <begin position="104"/>
        <end position="143"/>
    </location>
</feature>
<gene>
    <name evidence="2" type="ORF">RRG08_003651</name>
</gene>
<sequence>MNAWRLGSCGILMKTELFRPPRSLAEPNTYLRAINQGRTSLKKEAATRSGKPAGLVGGWPGSTGLWTPVITGCWPQIIITGSDTEQRGLELDHRSYFLPGTMSKHWSSNSSDYPRLPQGNLKQGGAGRGAFINFSETKDKESD</sequence>
<proteinExistence type="predicted"/>
<dbReference type="EMBL" id="JAWDGP010001105">
    <property type="protein sequence ID" value="KAK3794499.1"/>
    <property type="molecule type" value="Genomic_DNA"/>
</dbReference>
<name>A0AAE1AUX9_9GAST</name>
<organism evidence="2 3">
    <name type="scientific">Elysia crispata</name>
    <name type="common">lettuce slug</name>
    <dbReference type="NCBI Taxonomy" id="231223"/>
    <lineage>
        <taxon>Eukaryota</taxon>
        <taxon>Metazoa</taxon>
        <taxon>Spiralia</taxon>
        <taxon>Lophotrochozoa</taxon>
        <taxon>Mollusca</taxon>
        <taxon>Gastropoda</taxon>
        <taxon>Heterobranchia</taxon>
        <taxon>Euthyneura</taxon>
        <taxon>Panpulmonata</taxon>
        <taxon>Sacoglossa</taxon>
        <taxon>Placobranchoidea</taxon>
        <taxon>Plakobranchidae</taxon>
        <taxon>Elysia</taxon>
    </lineage>
</organism>
<reference evidence="2" key="1">
    <citation type="journal article" date="2023" name="G3 (Bethesda)">
        <title>A reference genome for the long-term kleptoplast-retaining sea slug Elysia crispata morphotype clarki.</title>
        <authorList>
            <person name="Eastman K.E."/>
            <person name="Pendleton A.L."/>
            <person name="Shaikh M.A."/>
            <person name="Suttiyut T."/>
            <person name="Ogas R."/>
            <person name="Tomko P."/>
            <person name="Gavelis G."/>
            <person name="Widhalm J.R."/>
            <person name="Wisecaver J.H."/>
        </authorList>
    </citation>
    <scope>NUCLEOTIDE SEQUENCE</scope>
    <source>
        <strain evidence="2">ECLA1</strain>
    </source>
</reference>